<dbReference type="InterPro" id="IPR019734">
    <property type="entry name" value="TPR_rpt"/>
</dbReference>
<sequence length="706" mass="80418">MGKQSGKNKKQAAGPADAVDSNLKLNSPKANDKDAAVFISMSQELKEEGNSLFQKRNHEGAMMKYEKAIKLLPWNHIDVSYLRSNMAACYMQMGLNEYPRAIHECNLALEVTPKYSKALLKRARCYEALNRLDLALKDVTMVLKMEPNNVMAIEIAERVKQALEQKGLRVNDTVIELPPEYVEPPSNSTLPKAVKEKTRKKKNKKVEQKKAGDEIEEKKVYGEIDEKQTKDKVVIEEQISGAKEEPKKTVKLIFGEDIRWAQLPLNCSLLQVREVISDRFPGSGAVLIKYRDQEGDLVTITTDEELRWAEASAESQASVRLYLVKVNPQQGLFFGKLNNEELHEMGLEQKFSRVNGNMEKGKEAENGSCHIDEWILEFAKLFKEHVGFDADAYLGLHELGVKVYSEAMEEAVTSEEAQDLFSTAAGKFQEMAALALFNWGNVHMSRARKRIYSTEDASRDSVLELIKTAYDWAQKEYVEAGQKYEAALRIKPDFYEGILALGQQQFEQAKLSWYYAIGNNVDLESWPSEEVVQLYNSAENNMEKGKQLWEEFEAQRQSELSNSLKVNSQSEEKGLDWLFKDVSAEEATEQAKNMRSHINLLWGTILYERSIMEFKLGLPVWQDCLEIAVQKFELAGASPTDIAVMMKNHISNDNAQEGLGFRIDQIVQAWNEMYEAKKWLSGVPSFRLEPVLRQRVSKIYHGLEFA</sequence>
<evidence type="ECO:0000256" key="1">
    <source>
        <dbReference type="ARBA" id="ARBA00011726"/>
    </source>
</evidence>
<keyword evidence="2" id="KW-0677">Repeat</keyword>
<dbReference type="PROSITE" id="PS51745">
    <property type="entry name" value="PB1"/>
    <property type="match status" value="1"/>
</dbReference>
<evidence type="ECO:0000259" key="6">
    <source>
        <dbReference type="PROSITE" id="PS51745"/>
    </source>
</evidence>
<dbReference type="SMART" id="SM00666">
    <property type="entry name" value="PB1"/>
    <property type="match status" value="1"/>
</dbReference>
<comment type="subunit">
    <text evidence="1">Homodimers and heterodimers.</text>
</comment>
<accession>A0ABQ9L8R4</accession>
<dbReference type="InterPro" id="IPR044517">
    <property type="entry name" value="PHOX1-4"/>
</dbReference>
<comment type="caution">
    <text evidence="7">The sequence shown here is derived from an EMBL/GenBank/DDBJ whole genome shotgun (WGS) entry which is preliminary data.</text>
</comment>
<dbReference type="SUPFAM" id="SSF54277">
    <property type="entry name" value="CAD &amp; PB1 domains"/>
    <property type="match status" value="1"/>
</dbReference>
<evidence type="ECO:0000313" key="8">
    <source>
        <dbReference type="Proteomes" id="UP001174677"/>
    </source>
</evidence>
<protein>
    <recommendedName>
        <fullName evidence="6">PB1 domain-containing protein</fullName>
    </recommendedName>
</protein>
<dbReference type="InterPro" id="IPR011990">
    <property type="entry name" value="TPR-like_helical_dom_sf"/>
</dbReference>
<dbReference type="InterPro" id="IPR053793">
    <property type="entry name" value="PB1-like"/>
</dbReference>
<dbReference type="InterPro" id="IPR000270">
    <property type="entry name" value="PB1_dom"/>
</dbReference>
<name>A0ABQ9L8R4_HEVBR</name>
<proteinExistence type="predicted"/>
<dbReference type="SMART" id="SM00028">
    <property type="entry name" value="TPR"/>
    <property type="match status" value="3"/>
</dbReference>
<reference evidence="7" key="1">
    <citation type="journal article" date="2023" name="Plant Biotechnol. J.">
        <title>Chromosome-level wild Hevea brasiliensis genome provides new tools for genomic-assisted breeding and valuable loci to elevate rubber yield.</title>
        <authorList>
            <person name="Cheng H."/>
            <person name="Song X."/>
            <person name="Hu Y."/>
            <person name="Wu T."/>
            <person name="Yang Q."/>
            <person name="An Z."/>
            <person name="Feng S."/>
            <person name="Deng Z."/>
            <person name="Wu W."/>
            <person name="Zeng X."/>
            <person name="Tu M."/>
            <person name="Wang X."/>
            <person name="Huang H."/>
        </authorList>
    </citation>
    <scope>NUCLEOTIDE SEQUENCE</scope>
    <source>
        <strain evidence="7">MT/VB/25A 57/8</strain>
    </source>
</reference>
<dbReference type="EMBL" id="JARPOI010000013">
    <property type="protein sequence ID" value="KAJ9163028.1"/>
    <property type="molecule type" value="Genomic_DNA"/>
</dbReference>
<evidence type="ECO:0000256" key="3">
    <source>
        <dbReference type="ARBA" id="ARBA00022803"/>
    </source>
</evidence>
<dbReference type="SUPFAM" id="SSF48452">
    <property type="entry name" value="TPR-like"/>
    <property type="match status" value="1"/>
</dbReference>
<dbReference type="CDD" id="cd05992">
    <property type="entry name" value="PB1"/>
    <property type="match status" value="1"/>
</dbReference>
<gene>
    <name evidence="7" type="ORF">P3X46_022750</name>
</gene>
<keyword evidence="8" id="KW-1185">Reference proteome</keyword>
<feature type="region of interest" description="Disordered" evidence="5">
    <location>
        <begin position="179"/>
        <end position="209"/>
    </location>
</feature>
<feature type="compositionally biased region" description="Basic residues" evidence="5">
    <location>
        <begin position="1"/>
        <end position="10"/>
    </location>
</feature>
<feature type="domain" description="PB1" evidence="6">
    <location>
        <begin position="247"/>
        <end position="326"/>
    </location>
</feature>
<feature type="repeat" description="TPR" evidence="4">
    <location>
        <begin position="42"/>
        <end position="75"/>
    </location>
</feature>
<dbReference type="Pfam" id="PF00564">
    <property type="entry name" value="PB1"/>
    <property type="match status" value="1"/>
</dbReference>
<organism evidence="7 8">
    <name type="scientific">Hevea brasiliensis</name>
    <name type="common">Para rubber tree</name>
    <name type="synonym">Siphonia brasiliensis</name>
    <dbReference type="NCBI Taxonomy" id="3981"/>
    <lineage>
        <taxon>Eukaryota</taxon>
        <taxon>Viridiplantae</taxon>
        <taxon>Streptophyta</taxon>
        <taxon>Embryophyta</taxon>
        <taxon>Tracheophyta</taxon>
        <taxon>Spermatophyta</taxon>
        <taxon>Magnoliopsida</taxon>
        <taxon>eudicotyledons</taxon>
        <taxon>Gunneridae</taxon>
        <taxon>Pentapetalae</taxon>
        <taxon>rosids</taxon>
        <taxon>fabids</taxon>
        <taxon>Malpighiales</taxon>
        <taxon>Euphorbiaceae</taxon>
        <taxon>Crotonoideae</taxon>
        <taxon>Micrandreae</taxon>
        <taxon>Hevea</taxon>
    </lineage>
</organism>
<dbReference type="Proteomes" id="UP001174677">
    <property type="component" value="Chromosome 13"/>
</dbReference>
<evidence type="ECO:0000256" key="2">
    <source>
        <dbReference type="ARBA" id="ARBA00022737"/>
    </source>
</evidence>
<dbReference type="Gene3D" id="1.25.40.10">
    <property type="entry name" value="Tetratricopeptide repeat domain"/>
    <property type="match status" value="1"/>
</dbReference>
<feature type="repeat" description="TPR" evidence="4">
    <location>
        <begin position="116"/>
        <end position="149"/>
    </location>
</feature>
<dbReference type="PROSITE" id="PS50005">
    <property type="entry name" value="TPR"/>
    <property type="match status" value="2"/>
</dbReference>
<feature type="region of interest" description="Disordered" evidence="5">
    <location>
        <begin position="1"/>
        <end position="29"/>
    </location>
</feature>
<evidence type="ECO:0000256" key="5">
    <source>
        <dbReference type="SAM" id="MobiDB-lite"/>
    </source>
</evidence>
<dbReference type="Gene3D" id="3.10.20.90">
    <property type="entry name" value="Phosphatidylinositol 3-kinase Catalytic Subunit, Chain A, domain 1"/>
    <property type="match status" value="1"/>
</dbReference>
<dbReference type="PANTHER" id="PTHR46183">
    <property type="entry name" value="PROTEIN CLMP1"/>
    <property type="match status" value="1"/>
</dbReference>
<evidence type="ECO:0000313" key="7">
    <source>
        <dbReference type="EMBL" id="KAJ9163028.1"/>
    </source>
</evidence>
<evidence type="ECO:0000256" key="4">
    <source>
        <dbReference type="PROSITE-ProRule" id="PRU00339"/>
    </source>
</evidence>
<keyword evidence="3 4" id="KW-0802">TPR repeat</keyword>
<dbReference type="PANTHER" id="PTHR46183:SF16">
    <property type="entry name" value="PROTEIN PHOX3"/>
    <property type="match status" value="1"/>
</dbReference>